<reference evidence="1 2" key="1">
    <citation type="journal article" date="2017" name="Mol. Ecol.">
        <title>Comparative and population genomic landscape of Phellinus noxius: A hypervariable fungus causing root rot in trees.</title>
        <authorList>
            <person name="Chung C.L."/>
            <person name="Lee T.J."/>
            <person name="Akiba M."/>
            <person name="Lee H.H."/>
            <person name="Kuo T.H."/>
            <person name="Liu D."/>
            <person name="Ke H.M."/>
            <person name="Yokoi T."/>
            <person name="Roa M.B."/>
            <person name="Lu M.J."/>
            <person name="Chang Y.Y."/>
            <person name="Ann P.J."/>
            <person name="Tsai J.N."/>
            <person name="Chen C.Y."/>
            <person name="Tzean S.S."/>
            <person name="Ota Y."/>
            <person name="Hattori T."/>
            <person name="Sahashi N."/>
            <person name="Liou R.F."/>
            <person name="Kikuchi T."/>
            <person name="Tsai I.J."/>
        </authorList>
    </citation>
    <scope>NUCLEOTIDE SEQUENCE [LARGE SCALE GENOMIC DNA]</scope>
    <source>
        <strain evidence="1 2">FFPRI411160</strain>
    </source>
</reference>
<accession>A0A286UBA1</accession>
<evidence type="ECO:0000313" key="2">
    <source>
        <dbReference type="Proteomes" id="UP000217199"/>
    </source>
</evidence>
<proteinExistence type="predicted"/>
<evidence type="ECO:0000313" key="1">
    <source>
        <dbReference type="EMBL" id="PAV16871.1"/>
    </source>
</evidence>
<sequence length="107" mass="11641">MLSILPVGSIPPRRKLGHRSCHPYIPFWINHPAFFVGDGSSTSGNLRLALLLHIVLSPREELPPIFIPSSKADPSSQIEITLFVDSSLTNACMDFGVICHGYSSGIP</sequence>
<dbReference type="EMBL" id="NBII01000007">
    <property type="protein sequence ID" value="PAV16871.1"/>
    <property type="molecule type" value="Genomic_DNA"/>
</dbReference>
<name>A0A286UBA1_9AGAM</name>
<dbReference type="Proteomes" id="UP000217199">
    <property type="component" value="Unassembled WGS sequence"/>
</dbReference>
<organism evidence="1 2">
    <name type="scientific">Pyrrhoderma noxium</name>
    <dbReference type="NCBI Taxonomy" id="2282107"/>
    <lineage>
        <taxon>Eukaryota</taxon>
        <taxon>Fungi</taxon>
        <taxon>Dikarya</taxon>
        <taxon>Basidiomycota</taxon>
        <taxon>Agaricomycotina</taxon>
        <taxon>Agaricomycetes</taxon>
        <taxon>Hymenochaetales</taxon>
        <taxon>Hymenochaetaceae</taxon>
        <taxon>Pyrrhoderma</taxon>
    </lineage>
</organism>
<comment type="caution">
    <text evidence="1">The sequence shown here is derived from an EMBL/GenBank/DDBJ whole genome shotgun (WGS) entry which is preliminary data.</text>
</comment>
<dbReference type="AlphaFoldDB" id="A0A286UBA1"/>
<gene>
    <name evidence="1" type="ORF">PNOK_0693500</name>
</gene>
<keyword evidence="2" id="KW-1185">Reference proteome</keyword>
<protein>
    <submittedName>
        <fullName evidence="1">Uncharacterized protein</fullName>
    </submittedName>
</protein>
<dbReference type="InParanoid" id="A0A286UBA1"/>